<sequence length="338" mass="38406">MKTIQITAPNLEETFNQLQNIFAAEYSVDFKEHTLKFDSDLGYGTIKGMKLKGAISFIQFNVTFATDVKLVFTTPKQTLVNFAYCSEGKIEHSFNNRENRTELETFQTGILSNINEETNCLYFSRELTTTASIIGVNTASDTNDINMINEQLRQLFITDRTEDLAYVSSYNLKIAEKIKQLKAIKQEGVVRTLLVEGLVHVILALEIEQHSIDKVKRNQNTGSLTSKEMSAVKDLSEYINNFPETNLTVTELAHKIGLTPSKLQEGFKLMHSRTVNDYIRDVRVTKSEELIKTTDMNISQILYTLGFSSRSYFSKIFKEKYNCSPSQYKAQNKLAATA</sequence>
<reference evidence="6" key="1">
    <citation type="journal article" date="2019" name="Int. J. Syst. Evol. Microbiol.">
        <title>The Global Catalogue of Microorganisms (GCM) 10K type strain sequencing project: providing services to taxonomists for standard genome sequencing and annotation.</title>
        <authorList>
            <consortium name="The Broad Institute Genomics Platform"/>
            <consortium name="The Broad Institute Genome Sequencing Center for Infectious Disease"/>
            <person name="Wu L."/>
            <person name="Ma J."/>
        </authorList>
    </citation>
    <scope>NUCLEOTIDE SEQUENCE [LARGE SCALE GENOMIC DNA]</scope>
    <source>
        <strain evidence="6">CCUG 62215</strain>
    </source>
</reference>
<dbReference type="Proteomes" id="UP001597013">
    <property type="component" value="Unassembled WGS sequence"/>
</dbReference>
<dbReference type="PROSITE" id="PS01124">
    <property type="entry name" value="HTH_ARAC_FAMILY_2"/>
    <property type="match status" value="1"/>
</dbReference>
<evidence type="ECO:0000256" key="3">
    <source>
        <dbReference type="ARBA" id="ARBA00023163"/>
    </source>
</evidence>
<keyword evidence="2" id="KW-0238">DNA-binding</keyword>
<dbReference type="InterPro" id="IPR053142">
    <property type="entry name" value="PchR_regulatory_protein"/>
</dbReference>
<dbReference type="SUPFAM" id="SSF46689">
    <property type="entry name" value="Homeodomain-like"/>
    <property type="match status" value="1"/>
</dbReference>
<dbReference type="InterPro" id="IPR018060">
    <property type="entry name" value="HTH_AraC"/>
</dbReference>
<organism evidence="5 6">
    <name type="scientific">Winogradskyella litorisediminis</name>
    <dbReference type="NCBI Taxonomy" id="1156618"/>
    <lineage>
        <taxon>Bacteria</taxon>
        <taxon>Pseudomonadati</taxon>
        <taxon>Bacteroidota</taxon>
        <taxon>Flavobacteriia</taxon>
        <taxon>Flavobacteriales</taxon>
        <taxon>Flavobacteriaceae</taxon>
        <taxon>Winogradskyella</taxon>
    </lineage>
</organism>
<evidence type="ECO:0000313" key="6">
    <source>
        <dbReference type="Proteomes" id="UP001597013"/>
    </source>
</evidence>
<dbReference type="SMART" id="SM00342">
    <property type="entry name" value="HTH_ARAC"/>
    <property type="match status" value="1"/>
</dbReference>
<dbReference type="Gene3D" id="1.10.10.60">
    <property type="entry name" value="Homeodomain-like"/>
    <property type="match status" value="2"/>
</dbReference>
<dbReference type="PROSITE" id="PS00041">
    <property type="entry name" value="HTH_ARAC_FAMILY_1"/>
    <property type="match status" value="1"/>
</dbReference>
<gene>
    <name evidence="5" type="ORF">ACFQ1Q_02910</name>
</gene>
<dbReference type="EMBL" id="JBHTJL010000009">
    <property type="protein sequence ID" value="MFD1062183.1"/>
    <property type="molecule type" value="Genomic_DNA"/>
</dbReference>
<evidence type="ECO:0000313" key="5">
    <source>
        <dbReference type="EMBL" id="MFD1062183.1"/>
    </source>
</evidence>
<feature type="domain" description="HTH araC/xylS-type" evidence="4">
    <location>
        <begin position="233"/>
        <end position="331"/>
    </location>
</feature>
<dbReference type="Pfam" id="PF12833">
    <property type="entry name" value="HTH_18"/>
    <property type="match status" value="1"/>
</dbReference>
<evidence type="ECO:0000256" key="1">
    <source>
        <dbReference type="ARBA" id="ARBA00023015"/>
    </source>
</evidence>
<dbReference type="PANTHER" id="PTHR47893">
    <property type="entry name" value="REGULATORY PROTEIN PCHR"/>
    <property type="match status" value="1"/>
</dbReference>
<keyword evidence="3" id="KW-0804">Transcription</keyword>
<keyword evidence="6" id="KW-1185">Reference proteome</keyword>
<evidence type="ECO:0000256" key="2">
    <source>
        <dbReference type="ARBA" id="ARBA00023125"/>
    </source>
</evidence>
<name>A0ABW3N5E8_9FLAO</name>
<dbReference type="InterPro" id="IPR009057">
    <property type="entry name" value="Homeodomain-like_sf"/>
</dbReference>
<proteinExistence type="predicted"/>
<protein>
    <submittedName>
        <fullName evidence="5">Helix-turn-helix domain-containing protein</fullName>
    </submittedName>
</protein>
<evidence type="ECO:0000259" key="4">
    <source>
        <dbReference type="PROSITE" id="PS01124"/>
    </source>
</evidence>
<comment type="caution">
    <text evidence="5">The sequence shown here is derived from an EMBL/GenBank/DDBJ whole genome shotgun (WGS) entry which is preliminary data.</text>
</comment>
<dbReference type="RefSeq" id="WP_386127807.1">
    <property type="nucleotide sequence ID" value="NZ_JBHTJL010000009.1"/>
</dbReference>
<dbReference type="PRINTS" id="PR00032">
    <property type="entry name" value="HTHARAC"/>
</dbReference>
<accession>A0ABW3N5E8</accession>
<dbReference type="InterPro" id="IPR018062">
    <property type="entry name" value="HTH_AraC-typ_CS"/>
</dbReference>
<dbReference type="PANTHER" id="PTHR47893:SF1">
    <property type="entry name" value="REGULATORY PROTEIN PCHR"/>
    <property type="match status" value="1"/>
</dbReference>
<keyword evidence="1" id="KW-0805">Transcription regulation</keyword>
<dbReference type="InterPro" id="IPR020449">
    <property type="entry name" value="Tscrpt_reg_AraC-type_HTH"/>
</dbReference>